<comment type="cofactor">
    <cofactor evidence="1">
        <name>FMN</name>
        <dbReference type="ChEBI" id="CHEBI:58210"/>
    </cofactor>
</comment>
<feature type="binding site" evidence="7">
    <location>
        <position position="265"/>
    </location>
    <ligand>
        <name>glyoxylate</name>
        <dbReference type="ChEBI" id="CHEBI:36655"/>
    </ligand>
</feature>
<organism evidence="9 10">
    <name type="scientific">Nitrobacter winogradskyi</name>
    <name type="common">Nitrobacter agilis</name>
    <dbReference type="NCBI Taxonomy" id="913"/>
    <lineage>
        <taxon>Bacteria</taxon>
        <taxon>Pseudomonadati</taxon>
        <taxon>Pseudomonadota</taxon>
        <taxon>Alphaproteobacteria</taxon>
        <taxon>Hyphomicrobiales</taxon>
        <taxon>Nitrobacteraceae</taxon>
        <taxon>Nitrobacter</taxon>
    </lineage>
</organism>
<dbReference type="PIRSF" id="PIRSF000138">
    <property type="entry name" value="Al-hdrx_acd_dh"/>
    <property type="match status" value="1"/>
</dbReference>
<dbReference type="PANTHER" id="PTHR10578:SF107">
    <property type="entry name" value="2-HYDROXYACID OXIDASE 1"/>
    <property type="match status" value="1"/>
</dbReference>
<dbReference type="CDD" id="cd02809">
    <property type="entry name" value="alpha_hydroxyacid_oxid_FMN"/>
    <property type="match status" value="1"/>
</dbReference>
<feature type="binding site" evidence="7">
    <location>
        <position position="36"/>
    </location>
    <ligand>
        <name>glyoxylate</name>
        <dbReference type="ChEBI" id="CHEBI:36655"/>
    </ligand>
</feature>
<dbReference type="PROSITE" id="PS51349">
    <property type="entry name" value="FMN_HYDROXY_ACID_DH_2"/>
    <property type="match status" value="1"/>
</dbReference>
<dbReference type="InterPro" id="IPR012133">
    <property type="entry name" value="Alpha-hydoxy_acid_DH_FMN"/>
</dbReference>
<proteinExistence type="inferred from homology"/>
<dbReference type="InterPro" id="IPR013785">
    <property type="entry name" value="Aldolase_TIM"/>
</dbReference>
<evidence type="ECO:0000313" key="10">
    <source>
        <dbReference type="Proteomes" id="UP000318825"/>
    </source>
</evidence>
<feature type="binding site" evidence="7">
    <location>
        <position position="260"/>
    </location>
    <ligand>
        <name>glyoxylate</name>
        <dbReference type="ChEBI" id="CHEBI:36655"/>
    </ligand>
</feature>
<dbReference type="Pfam" id="PF01070">
    <property type="entry name" value="FMN_dh"/>
    <property type="match status" value="1"/>
</dbReference>
<feature type="binding site" evidence="7">
    <location>
        <position position="139"/>
    </location>
    <ligand>
        <name>FMN</name>
        <dbReference type="ChEBI" id="CHEBI:58210"/>
    </ligand>
</feature>
<feature type="binding site" evidence="7">
    <location>
        <position position="118"/>
    </location>
    <ligand>
        <name>FMN</name>
        <dbReference type="ChEBI" id="CHEBI:58210"/>
    </ligand>
</feature>
<gene>
    <name evidence="9" type="ORF">NWI01_29620</name>
</gene>
<dbReference type="AlphaFoldDB" id="A0A4Y3WG37"/>
<protein>
    <submittedName>
        <fullName evidence="9">Alpha-hydroxy-acid oxidizing enzyme</fullName>
    </submittedName>
</protein>
<feature type="domain" description="FMN hydroxy acid dehydrogenase" evidence="8">
    <location>
        <begin position="10"/>
        <end position="367"/>
    </location>
</feature>
<evidence type="ECO:0000256" key="1">
    <source>
        <dbReference type="ARBA" id="ARBA00001917"/>
    </source>
</evidence>
<keyword evidence="3 7" id="KW-0288">FMN</keyword>
<evidence type="ECO:0000259" key="8">
    <source>
        <dbReference type="PROSITE" id="PS51349"/>
    </source>
</evidence>
<evidence type="ECO:0000313" key="9">
    <source>
        <dbReference type="EMBL" id="GEC17070.1"/>
    </source>
</evidence>
<sequence>MTTPLAKLTQIPPTVAAVADYEVLARERVSPGAWAYLDGGAADELTARENRAAFARLHLRTRVLRDLTNGNTTCELFGTRLRAPILLAPVAYQKLAYPDGELATVLGASAMRMAMVVSTQASVALEDIAQEAQTPLWFQLYIQHDRDFTLRLVRRAEAAGIRALVVSVDAPISGLRNREQRMGFAFPGGVEPVNLRGLMPLPRATGEALFDSPLITRAATWRDIENLREATKLPLVLKGIMTAEDAERALVAGADGLIVSNHGGRVLDGQPATIEVLSEIAGAVSGRVPILLDGGIRRGSDVFKALALGASAVLIGRAFVHGLAAAGAVGVAHVLRILHAELEATMVLTGCRDISAISPASIRQAGLRT</sequence>
<dbReference type="PANTHER" id="PTHR10578">
    <property type="entry name" value="S -2-HYDROXY-ACID OXIDASE-RELATED"/>
    <property type="match status" value="1"/>
</dbReference>
<feature type="binding site" evidence="7">
    <location>
        <begin position="316"/>
        <end position="317"/>
    </location>
    <ligand>
        <name>FMN</name>
        <dbReference type="ChEBI" id="CHEBI:58210"/>
    </ligand>
</feature>
<dbReference type="InterPro" id="IPR037396">
    <property type="entry name" value="FMN_HAD"/>
</dbReference>
<dbReference type="RefSeq" id="WP_141384831.1">
    <property type="nucleotide sequence ID" value="NZ_BJNF01000087.1"/>
</dbReference>
<evidence type="ECO:0000256" key="5">
    <source>
        <dbReference type="ARBA" id="ARBA00024042"/>
    </source>
</evidence>
<name>A0A4Y3WG37_NITWI</name>
<dbReference type="Gene3D" id="3.20.20.70">
    <property type="entry name" value="Aldolase class I"/>
    <property type="match status" value="1"/>
</dbReference>
<feature type="binding site" evidence="7">
    <location>
        <position position="262"/>
    </location>
    <ligand>
        <name>glyoxylate</name>
        <dbReference type="ChEBI" id="CHEBI:36655"/>
    </ligand>
</feature>
<dbReference type="InterPro" id="IPR000262">
    <property type="entry name" value="FMN-dep_DH"/>
</dbReference>
<dbReference type="Proteomes" id="UP000318825">
    <property type="component" value="Unassembled WGS sequence"/>
</dbReference>
<dbReference type="EMBL" id="BJNF01000087">
    <property type="protein sequence ID" value="GEC17070.1"/>
    <property type="molecule type" value="Genomic_DNA"/>
</dbReference>
<dbReference type="FunFam" id="3.20.20.70:FF:000029">
    <property type="entry name" value="L-lactate dehydrogenase"/>
    <property type="match status" value="1"/>
</dbReference>
<reference evidence="9 10" key="1">
    <citation type="submission" date="2019-06" db="EMBL/GenBank/DDBJ databases">
        <title>Whole genome shotgun sequence of Nitrobacter winogradskyi NBRC 14297.</title>
        <authorList>
            <person name="Hosoyama A."/>
            <person name="Uohara A."/>
            <person name="Ohji S."/>
            <person name="Ichikawa N."/>
        </authorList>
    </citation>
    <scope>NUCLEOTIDE SEQUENCE [LARGE SCALE GENOMIC DNA]</scope>
    <source>
        <strain evidence="9 10">NBRC 14297</strain>
    </source>
</reference>
<dbReference type="GO" id="GO:0016614">
    <property type="term" value="F:oxidoreductase activity, acting on CH-OH group of donors"/>
    <property type="evidence" value="ECO:0007669"/>
    <property type="project" value="UniProtKB-ARBA"/>
</dbReference>
<dbReference type="SUPFAM" id="SSF51395">
    <property type="entry name" value="FMN-linked oxidoreductases"/>
    <property type="match status" value="1"/>
</dbReference>
<feature type="active site" description="Proton acceptor" evidence="6">
    <location>
        <position position="262"/>
    </location>
</feature>
<accession>A0A4Y3WG37</accession>
<feature type="binding site" evidence="7">
    <location>
        <begin position="89"/>
        <end position="91"/>
    </location>
    <ligand>
        <name>FMN</name>
        <dbReference type="ChEBI" id="CHEBI:58210"/>
    </ligand>
</feature>
<dbReference type="OrthoDB" id="9770452at2"/>
<keyword evidence="4" id="KW-0560">Oxidoreductase</keyword>
<evidence type="ECO:0000256" key="4">
    <source>
        <dbReference type="ARBA" id="ARBA00023002"/>
    </source>
</evidence>
<comment type="caution">
    <text evidence="9">The sequence shown here is derived from an EMBL/GenBank/DDBJ whole genome shotgun (WGS) entry which is preliminary data.</text>
</comment>
<feature type="binding site" evidence="7">
    <location>
        <position position="238"/>
    </location>
    <ligand>
        <name>FMN</name>
        <dbReference type="ChEBI" id="CHEBI:58210"/>
    </ligand>
</feature>
<feature type="binding site" evidence="7">
    <location>
        <position position="176"/>
    </location>
    <ligand>
        <name>glyoxylate</name>
        <dbReference type="ChEBI" id="CHEBI:36655"/>
    </ligand>
</feature>
<evidence type="ECO:0000256" key="3">
    <source>
        <dbReference type="ARBA" id="ARBA00022643"/>
    </source>
</evidence>
<evidence type="ECO:0000256" key="6">
    <source>
        <dbReference type="PIRSR" id="PIRSR000138-1"/>
    </source>
</evidence>
<comment type="similarity">
    <text evidence="5">Belongs to the FMN-dependent alpha-hydroxy acid dehydrogenase family.</text>
</comment>
<dbReference type="GO" id="GO:0010181">
    <property type="term" value="F:FMN binding"/>
    <property type="evidence" value="ECO:0007669"/>
    <property type="project" value="InterPro"/>
</dbReference>
<evidence type="ECO:0000256" key="2">
    <source>
        <dbReference type="ARBA" id="ARBA00022630"/>
    </source>
</evidence>
<keyword evidence="2 7" id="KW-0285">Flavoprotein</keyword>
<evidence type="ECO:0000256" key="7">
    <source>
        <dbReference type="PIRSR" id="PIRSR000138-2"/>
    </source>
</evidence>
<feature type="binding site" evidence="7">
    <location>
        <begin position="293"/>
        <end position="297"/>
    </location>
    <ligand>
        <name>FMN</name>
        <dbReference type="ChEBI" id="CHEBI:58210"/>
    </ligand>
</feature>
<feature type="binding site" evidence="7">
    <location>
        <position position="141"/>
    </location>
    <ligand>
        <name>glyoxylate</name>
        <dbReference type="ChEBI" id="CHEBI:36655"/>
    </ligand>
</feature>